<sequence>MYSRLVLYFLLLSIFGIQNVFMVTAIFPRPAPNAPLPKGTSLPSGCYEFVGIVQCEANQPILPSAKVLLQEYDKLDSNDDVAVGKVNPDGSYKIKGCTYDTVILVVTSNIELILRFREVCEAGDSYYNYYPKPDWKQTWMLKSSNNHLVEENVNAFAASLNHDEKSDVNPKFQLFKIFS</sequence>
<protein>
    <submittedName>
        <fullName evidence="2">Uncharacterized protein</fullName>
    </submittedName>
</protein>
<evidence type="ECO:0000313" key="2">
    <source>
        <dbReference type="WBParaSite" id="ES5_v2.g12922.t1"/>
    </source>
</evidence>
<reference evidence="2" key="1">
    <citation type="submission" date="2022-11" db="UniProtKB">
        <authorList>
            <consortium name="WormBaseParasite"/>
        </authorList>
    </citation>
    <scope>IDENTIFICATION</scope>
</reference>
<dbReference type="Proteomes" id="UP000887579">
    <property type="component" value="Unplaced"/>
</dbReference>
<organism evidence="1 2">
    <name type="scientific">Panagrolaimus sp. ES5</name>
    <dbReference type="NCBI Taxonomy" id="591445"/>
    <lineage>
        <taxon>Eukaryota</taxon>
        <taxon>Metazoa</taxon>
        <taxon>Ecdysozoa</taxon>
        <taxon>Nematoda</taxon>
        <taxon>Chromadorea</taxon>
        <taxon>Rhabditida</taxon>
        <taxon>Tylenchina</taxon>
        <taxon>Panagrolaimomorpha</taxon>
        <taxon>Panagrolaimoidea</taxon>
        <taxon>Panagrolaimidae</taxon>
        <taxon>Panagrolaimus</taxon>
    </lineage>
</organism>
<proteinExistence type="predicted"/>
<accession>A0AC34F7A7</accession>
<name>A0AC34F7A7_9BILA</name>
<evidence type="ECO:0000313" key="1">
    <source>
        <dbReference type="Proteomes" id="UP000887579"/>
    </source>
</evidence>
<dbReference type="WBParaSite" id="ES5_v2.g12922.t1">
    <property type="protein sequence ID" value="ES5_v2.g12922.t1"/>
    <property type="gene ID" value="ES5_v2.g12922"/>
</dbReference>